<reference evidence="1 2" key="1">
    <citation type="submission" date="2020-07" db="EMBL/GenBank/DDBJ databases">
        <title>Comparative genomics of pyrophilous fungi reveals a link between fire events and developmental genes.</title>
        <authorList>
            <consortium name="DOE Joint Genome Institute"/>
            <person name="Steindorff A.S."/>
            <person name="Carver A."/>
            <person name="Calhoun S."/>
            <person name="Stillman K."/>
            <person name="Liu H."/>
            <person name="Lipzen A."/>
            <person name="Pangilinan J."/>
            <person name="Labutti K."/>
            <person name="Bruns T.D."/>
            <person name="Grigoriev I.V."/>
        </authorList>
    </citation>
    <scope>NUCLEOTIDE SEQUENCE [LARGE SCALE GENOMIC DNA]</scope>
    <source>
        <strain evidence="1 2">CBS 144469</strain>
    </source>
</reference>
<dbReference type="AlphaFoldDB" id="A0A8H6LZ85"/>
<sequence length="420" mass="46630">MESRITLLSVTTELPKAYGTALHIPGKTPPRHELHIDFQNCDTVTNPSFISSVREAIEQNKIDAIAMLNCPNTPAPEIWTALEGAQPTHLEMRCGYLERCGYEELSLIKNFWPLKSVYLGSYLGGGDWLEDEDGDRQSPSFPACYATIETLVLNCPNARELFFYPTGGAQNLRSITIVENDALTTFVRTVQCNPKMSETLRTVTIGCWASYQGTSPEEIQSMKDFFRQSKALVNLELVLNGPSSGWGANTLDAEGSLADIYNRLESSYTDLPEYFHESSEYLSLKGPSNALLLKDMKKWISCARDPAWVPNLRVIAFEASLKNAMKEAGIMEETERRLEGKVLQLFEILGKRDPPVEVGKGEDGERIVLSSQPMTLSHAPSLGLFPSSLKCENICHYCFWRAFESGTSGNENSLATGLAT</sequence>
<organism evidence="1 2">
    <name type="scientific">Ephemerocybe angulata</name>
    <dbReference type="NCBI Taxonomy" id="980116"/>
    <lineage>
        <taxon>Eukaryota</taxon>
        <taxon>Fungi</taxon>
        <taxon>Dikarya</taxon>
        <taxon>Basidiomycota</taxon>
        <taxon>Agaricomycotina</taxon>
        <taxon>Agaricomycetes</taxon>
        <taxon>Agaricomycetidae</taxon>
        <taxon>Agaricales</taxon>
        <taxon>Agaricineae</taxon>
        <taxon>Psathyrellaceae</taxon>
        <taxon>Ephemerocybe</taxon>
    </lineage>
</organism>
<proteinExistence type="predicted"/>
<dbReference type="EMBL" id="JACGCI010000097">
    <property type="protein sequence ID" value="KAF6745982.1"/>
    <property type="molecule type" value="Genomic_DNA"/>
</dbReference>
<dbReference type="Proteomes" id="UP000521943">
    <property type="component" value="Unassembled WGS sequence"/>
</dbReference>
<protein>
    <submittedName>
        <fullName evidence="1">Uncharacterized protein</fullName>
    </submittedName>
</protein>
<evidence type="ECO:0000313" key="1">
    <source>
        <dbReference type="EMBL" id="KAF6745982.1"/>
    </source>
</evidence>
<name>A0A8H6LZ85_9AGAR</name>
<accession>A0A8H6LZ85</accession>
<gene>
    <name evidence="1" type="ORF">DFP72DRAFT_640585</name>
</gene>
<comment type="caution">
    <text evidence="1">The sequence shown here is derived from an EMBL/GenBank/DDBJ whole genome shotgun (WGS) entry which is preliminary data.</text>
</comment>
<keyword evidence="2" id="KW-1185">Reference proteome</keyword>
<evidence type="ECO:0000313" key="2">
    <source>
        <dbReference type="Proteomes" id="UP000521943"/>
    </source>
</evidence>
<dbReference type="OrthoDB" id="3267648at2759"/>